<dbReference type="EMBL" id="PFBL01000024">
    <property type="protein sequence ID" value="PIR82948.1"/>
    <property type="molecule type" value="Genomic_DNA"/>
</dbReference>
<dbReference type="Proteomes" id="UP000230179">
    <property type="component" value="Unassembled WGS sequence"/>
</dbReference>
<name>A0A2H0U952_9BACT</name>
<proteinExistence type="predicted"/>
<accession>A0A2H0U952</accession>
<reference evidence="3" key="1">
    <citation type="submission" date="2017-09" db="EMBL/GenBank/DDBJ databases">
        <title>Depth-based differentiation of microbial function through sediment-hosted aquifers and enrichment of novel symbionts in the deep terrestrial subsurface.</title>
        <authorList>
            <person name="Probst A.J."/>
            <person name="Ladd B."/>
            <person name="Jarett J.K."/>
            <person name="Geller-Mcgrath D.E."/>
            <person name="Sieber C.M.K."/>
            <person name="Emerson J.B."/>
            <person name="Anantharaman K."/>
            <person name="Thomas B.C."/>
            <person name="Malmstrom R."/>
            <person name="Stieglmeier M."/>
            <person name="Klingl A."/>
            <person name="Woyke T."/>
            <person name="Ryan C.M."/>
            <person name="Banfield J.F."/>
        </authorList>
    </citation>
    <scope>NUCLEOTIDE SEQUENCE [LARGE SCALE GENOMIC DNA]</scope>
</reference>
<protein>
    <submittedName>
        <fullName evidence="2">Uncharacterized protein</fullName>
    </submittedName>
</protein>
<organism evidence="2 3">
    <name type="scientific">Candidatus Kaiserbacteria bacterium CG10_big_fil_rev_8_21_14_0_10_56_12</name>
    <dbReference type="NCBI Taxonomy" id="1974611"/>
    <lineage>
        <taxon>Bacteria</taxon>
        <taxon>Candidatus Kaiseribacteriota</taxon>
    </lineage>
</organism>
<keyword evidence="1" id="KW-0812">Transmembrane</keyword>
<feature type="transmembrane region" description="Helical" evidence="1">
    <location>
        <begin position="26"/>
        <end position="47"/>
    </location>
</feature>
<evidence type="ECO:0000313" key="3">
    <source>
        <dbReference type="Proteomes" id="UP000230179"/>
    </source>
</evidence>
<keyword evidence="1" id="KW-0472">Membrane</keyword>
<feature type="transmembrane region" description="Helical" evidence="1">
    <location>
        <begin position="53"/>
        <end position="76"/>
    </location>
</feature>
<sequence>MRARVRQTKSLEKFPSDNPWRRALDYLMYAVGLLAPLALVPQILQLYGSQSSAGLSFATWGLLTIVTALWTVYGAAHRDKQIFFANLLLTIFNGIVAVGILLYS</sequence>
<evidence type="ECO:0000313" key="2">
    <source>
        <dbReference type="EMBL" id="PIR82948.1"/>
    </source>
</evidence>
<dbReference type="Gene3D" id="1.20.1280.290">
    <property type="match status" value="1"/>
</dbReference>
<feature type="transmembrane region" description="Helical" evidence="1">
    <location>
        <begin position="83"/>
        <end position="103"/>
    </location>
</feature>
<gene>
    <name evidence="2" type="ORF">COU19_03370</name>
</gene>
<comment type="caution">
    <text evidence="2">The sequence shown here is derived from an EMBL/GenBank/DDBJ whole genome shotgun (WGS) entry which is preliminary data.</text>
</comment>
<keyword evidence="1" id="KW-1133">Transmembrane helix</keyword>
<dbReference type="AlphaFoldDB" id="A0A2H0U952"/>
<evidence type="ECO:0000256" key="1">
    <source>
        <dbReference type="SAM" id="Phobius"/>
    </source>
</evidence>